<feature type="region of interest" description="Disordered" evidence="6">
    <location>
        <begin position="221"/>
        <end position="240"/>
    </location>
</feature>
<keyword evidence="4" id="KW-0418">Kinase</keyword>
<evidence type="ECO:0000313" key="9">
    <source>
        <dbReference type="Proteomes" id="UP000785679"/>
    </source>
</evidence>
<feature type="region of interest" description="Disordered" evidence="6">
    <location>
        <begin position="756"/>
        <end position="789"/>
    </location>
</feature>
<dbReference type="Pfam" id="PF00069">
    <property type="entry name" value="Pkinase"/>
    <property type="match status" value="1"/>
</dbReference>
<protein>
    <recommendedName>
        <fullName evidence="7">Protein kinase domain-containing protein</fullName>
    </recommendedName>
</protein>
<dbReference type="InterPro" id="IPR000719">
    <property type="entry name" value="Prot_kinase_dom"/>
</dbReference>
<feature type="compositionally biased region" description="Polar residues" evidence="6">
    <location>
        <begin position="11"/>
        <end position="20"/>
    </location>
</feature>
<evidence type="ECO:0000256" key="1">
    <source>
        <dbReference type="ARBA" id="ARBA00022527"/>
    </source>
</evidence>
<evidence type="ECO:0000259" key="7">
    <source>
        <dbReference type="PROSITE" id="PS50011"/>
    </source>
</evidence>
<dbReference type="OrthoDB" id="1668230at2759"/>
<evidence type="ECO:0000256" key="2">
    <source>
        <dbReference type="ARBA" id="ARBA00022679"/>
    </source>
</evidence>
<dbReference type="GO" id="GO:0005634">
    <property type="term" value="C:nucleus"/>
    <property type="evidence" value="ECO:0007669"/>
    <property type="project" value="TreeGrafter"/>
</dbReference>
<dbReference type="GO" id="GO:0005524">
    <property type="term" value="F:ATP binding"/>
    <property type="evidence" value="ECO:0007669"/>
    <property type="project" value="UniProtKB-KW"/>
</dbReference>
<sequence>MMHQTKKAHQDQPNPTAENKQTFYLSQIACAEGLLEFRELMDDEHFDITQAIIVNNIQLTWGGSCEQKEKELRTGLGDPNSQAARSKYDMPNCQSPTQNIFDSVRNPDSFKAELNHNGLSQIQNLDTLGLYENKLFLLKKNSELRAVQVLDLEFLEYQDIPPRTLQQPMAAHQPVASHILEQRVQSFMLIKRDQSLTVTFNPLIAGMYPIAIPYSKDLNSGSSDANQIQQNNGQSAKYDTETRESSFRALRLAIISITVQRDIGKKFKFIEILGEGAYGKVFKASYRNIVINNLGSISQQANLHSGLPSRKHSEKDGTSGLVNSQATSHSKAQIKQITKVAIKVLDKSKIHNNDQRIKQLITELRVHWALEKCDGILRLLEIFEDVSFIYMVLEYQSQGNLLQQIMKRKMFDERQSKVIMEQLLLVVDYMHQKNIIHRDLKLDNVLVNFALETGELNVKIADFGLSTFFTSNPREKLFEKCGTPCYAAPEILRGMGYTSKCDTFSLGSIFFNLITGRFLFPASSKDQVIQMNKNCDLSWTQEHLAKVSDSCRSLIYSMLNANPGLRPTAKQALMHDWFKQDEEILQTLIEANKSIARYPLHQQAIQMIADLPNQNSHVKRHEGGGGVHTSGQSLIQYTCYFMRDPSANADSDNQQIQRRENQDRQRALSSIGRSNLGFKHLFEGGEHNQIIKIGCTPQGEDRLNYFEALQNKSNASYRLSHLPGQVRAQSVAPFSSSMQKDLDMDKSGRNGQHQLQVKNYAPENQSMRNNNEGEHTGKQKSKFHPLRNGNTTHLAEKKHHKHKGEENQQLVVHDDDPKSQFGLVIFQSEGGLKDNKHAPNHPNKQPTPKSENIIPEIKNALQQNITIQQQRCPELAGAEPTSQGLQSNQKLGLRGATEDEEVKHQQDQKANYTDNNDQELADYTFNKGENCFPSDLKFNVGDLESGVYGYQKYGSYQEKDFPRLMCLILIFSYLA</sequence>
<organism evidence="8 9">
    <name type="scientific">Halteria grandinella</name>
    <dbReference type="NCBI Taxonomy" id="5974"/>
    <lineage>
        <taxon>Eukaryota</taxon>
        <taxon>Sar</taxon>
        <taxon>Alveolata</taxon>
        <taxon>Ciliophora</taxon>
        <taxon>Intramacronucleata</taxon>
        <taxon>Spirotrichea</taxon>
        <taxon>Stichotrichia</taxon>
        <taxon>Sporadotrichida</taxon>
        <taxon>Halteriidae</taxon>
        <taxon>Halteria</taxon>
    </lineage>
</organism>
<dbReference type="PANTHER" id="PTHR24345">
    <property type="entry name" value="SERINE/THREONINE-PROTEIN KINASE PLK"/>
    <property type="match status" value="1"/>
</dbReference>
<feature type="compositionally biased region" description="Polar residues" evidence="6">
    <location>
        <begin position="756"/>
        <end position="770"/>
    </location>
</feature>
<dbReference type="PROSITE" id="PS00108">
    <property type="entry name" value="PROTEIN_KINASE_ST"/>
    <property type="match status" value="1"/>
</dbReference>
<accession>A0A8J8NYM4</accession>
<proteinExistence type="predicted"/>
<dbReference type="SMART" id="SM00220">
    <property type="entry name" value="S_TKc"/>
    <property type="match status" value="1"/>
</dbReference>
<keyword evidence="3" id="KW-0547">Nucleotide-binding</keyword>
<feature type="region of interest" description="Disordered" evidence="6">
    <location>
        <begin position="831"/>
        <end position="851"/>
    </location>
</feature>
<dbReference type="PANTHER" id="PTHR24345:SF0">
    <property type="entry name" value="CELL CYCLE SERINE_THREONINE-PROTEIN KINASE CDC5_MSD2"/>
    <property type="match status" value="1"/>
</dbReference>
<feature type="region of interest" description="Disordered" evidence="6">
    <location>
        <begin position="1"/>
        <end position="20"/>
    </location>
</feature>
<dbReference type="SUPFAM" id="SSF56112">
    <property type="entry name" value="Protein kinase-like (PK-like)"/>
    <property type="match status" value="1"/>
</dbReference>
<evidence type="ECO:0000256" key="5">
    <source>
        <dbReference type="ARBA" id="ARBA00022840"/>
    </source>
</evidence>
<feature type="compositionally biased region" description="Polar residues" evidence="6">
    <location>
        <begin position="880"/>
        <end position="890"/>
    </location>
</feature>
<dbReference type="GO" id="GO:0004674">
    <property type="term" value="F:protein serine/threonine kinase activity"/>
    <property type="evidence" value="ECO:0007669"/>
    <property type="project" value="UniProtKB-KW"/>
</dbReference>
<keyword evidence="9" id="KW-1185">Reference proteome</keyword>
<dbReference type="Proteomes" id="UP000785679">
    <property type="component" value="Unassembled WGS sequence"/>
</dbReference>
<feature type="region of interest" description="Disordered" evidence="6">
    <location>
        <begin position="305"/>
        <end position="327"/>
    </location>
</feature>
<feature type="domain" description="Protein kinase" evidence="7">
    <location>
        <begin position="267"/>
        <end position="578"/>
    </location>
</feature>
<comment type="caution">
    <text evidence="8">The sequence shown here is derived from an EMBL/GenBank/DDBJ whole genome shotgun (WGS) entry which is preliminary data.</text>
</comment>
<dbReference type="InterPro" id="IPR011009">
    <property type="entry name" value="Kinase-like_dom_sf"/>
</dbReference>
<evidence type="ECO:0000313" key="8">
    <source>
        <dbReference type="EMBL" id="TNV84607.1"/>
    </source>
</evidence>
<evidence type="ECO:0000256" key="6">
    <source>
        <dbReference type="SAM" id="MobiDB-lite"/>
    </source>
</evidence>
<dbReference type="AlphaFoldDB" id="A0A8J8NYM4"/>
<reference evidence="8" key="1">
    <citation type="submission" date="2019-06" db="EMBL/GenBank/DDBJ databases">
        <authorList>
            <person name="Zheng W."/>
        </authorList>
    </citation>
    <scope>NUCLEOTIDE SEQUENCE</scope>
    <source>
        <strain evidence="8">QDHG01</strain>
    </source>
</reference>
<dbReference type="Gene3D" id="1.10.510.10">
    <property type="entry name" value="Transferase(Phosphotransferase) domain 1"/>
    <property type="match status" value="1"/>
</dbReference>
<evidence type="ECO:0000256" key="4">
    <source>
        <dbReference type="ARBA" id="ARBA00022777"/>
    </source>
</evidence>
<dbReference type="InterPro" id="IPR008271">
    <property type="entry name" value="Ser/Thr_kinase_AS"/>
</dbReference>
<dbReference type="PROSITE" id="PS50011">
    <property type="entry name" value="PROTEIN_KINASE_DOM"/>
    <property type="match status" value="1"/>
</dbReference>
<keyword evidence="1" id="KW-0723">Serine/threonine-protein kinase</keyword>
<gene>
    <name evidence="8" type="ORF">FGO68_gene14876</name>
</gene>
<name>A0A8J8NYM4_HALGN</name>
<evidence type="ECO:0000256" key="3">
    <source>
        <dbReference type="ARBA" id="ARBA00022741"/>
    </source>
</evidence>
<keyword evidence="5" id="KW-0067">ATP-binding</keyword>
<keyword evidence="2" id="KW-0808">Transferase</keyword>
<feature type="region of interest" description="Disordered" evidence="6">
    <location>
        <begin position="874"/>
        <end position="900"/>
    </location>
</feature>
<dbReference type="EMBL" id="RRYP01002603">
    <property type="protein sequence ID" value="TNV84607.1"/>
    <property type="molecule type" value="Genomic_DNA"/>
</dbReference>
<feature type="compositionally biased region" description="Polar residues" evidence="6">
    <location>
        <begin position="221"/>
        <end position="237"/>
    </location>
</feature>